<accession>A0A444JGP4</accession>
<dbReference type="Proteomes" id="UP000288892">
    <property type="component" value="Unassembled WGS sequence"/>
</dbReference>
<dbReference type="AlphaFoldDB" id="A0A444JGP4"/>
<gene>
    <name evidence="1" type="ORF">VU01_10257</name>
</gene>
<organism evidence="1 2">
    <name type="scientific">Candidatus Electrothrix marina</name>
    <dbReference type="NCBI Taxonomy" id="1859130"/>
    <lineage>
        <taxon>Bacteria</taxon>
        <taxon>Pseudomonadati</taxon>
        <taxon>Thermodesulfobacteriota</taxon>
        <taxon>Desulfobulbia</taxon>
        <taxon>Desulfobulbales</taxon>
        <taxon>Desulfobulbaceae</taxon>
        <taxon>Candidatus Electrothrix</taxon>
    </lineage>
</organism>
<proteinExistence type="predicted"/>
<sequence length="61" mass="7021">MKKIINMKDFKEVGKFGVTALRLEKMIQRAKRADRAAFRGILDKVHERAPLPGDEISPENR</sequence>
<evidence type="ECO:0000313" key="2">
    <source>
        <dbReference type="Proteomes" id="UP000288892"/>
    </source>
</evidence>
<name>A0A444JGP4_9BACT</name>
<comment type="caution">
    <text evidence="1">The sequence shown here is derived from an EMBL/GenBank/DDBJ whole genome shotgun (WGS) entry which is preliminary data.</text>
</comment>
<evidence type="ECO:0000313" key="1">
    <source>
        <dbReference type="EMBL" id="RWX52252.1"/>
    </source>
</evidence>
<reference evidence="1 2" key="1">
    <citation type="submission" date="2017-01" db="EMBL/GenBank/DDBJ databases">
        <title>The cable genome- insights into the physiology and evolution of filamentous bacteria capable of sulfide oxidation via long distance electron transfer.</title>
        <authorList>
            <person name="Schreiber L."/>
            <person name="Bjerg J.T."/>
            <person name="Boggild A."/>
            <person name="Van De Vossenberg J."/>
            <person name="Meysman F."/>
            <person name="Nielsen L.P."/>
            <person name="Schramm A."/>
            <person name="Kjeldsen K.U."/>
        </authorList>
    </citation>
    <scope>NUCLEOTIDE SEQUENCE [LARGE SCALE GENOMIC DNA]</scope>
    <source>
        <strain evidence="1">A5</strain>
    </source>
</reference>
<protein>
    <submittedName>
        <fullName evidence="1">Uncharacterized protein</fullName>
    </submittedName>
</protein>
<keyword evidence="2" id="KW-1185">Reference proteome</keyword>
<dbReference type="EMBL" id="MTKS01000025">
    <property type="protein sequence ID" value="RWX52252.1"/>
    <property type="molecule type" value="Genomic_DNA"/>
</dbReference>